<organism evidence="1 2">
    <name type="scientific">Spirosoma rhododendri</name>
    <dbReference type="NCBI Taxonomy" id="2728024"/>
    <lineage>
        <taxon>Bacteria</taxon>
        <taxon>Pseudomonadati</taxon>
        <taxon>Bacteroidota</taxon>
        <taxon>Cytophagia</taxon>
        <taxon>Cytophagales</taxon>
        <taxon>Cytophagaceae</taxon>
        <taxon>Spirosoma</taxon>
    </lineage>
</organism>
<dbReference type="KEGG" id="srho:HH216_15410"/>
<dbReference type="Proteomes" id="UP000501128">
    <property type="component" value="Chromosome"/>
</dbReference>
<accession>A0A7L5DPZ7</accession>
<evidence type="ECO:0000313" key="1">
    <source>
        <dbReference type="EMBL" id="QJD79652.1"/>
    </source>
</evidence>
<reference evidence="1 2" key="1">
    <citation type="submission" date="2020-04" db="EMBL/GenBank/DDBJ databases">
        <title>Genome sequencing of novel species.</title>
        <authorList>
            <person name="Heo J."/>
            <person name="Kim S.-J."/>
            <person name="Kim J.-S."/>
            <person name="Hong S.-B."/>
            <person name="Kwon S.-W."/>
        </authorList>
    </citation>
    <scope>NUCLEOTIDE SEQUENCE [LARGE SCALE GENOMIC DNA]</scope>
    <source>
        <strain evidence="1 2">CJU-R4</strain>
    </source>
</reference>
<sequence>MSTLEIELVDQKALKLLQDMEELNLIRVIRKKSGMAALRKQVQTKMSETEINSQSG</sequence>
<evidence type="ECO:0000313" key="2">
    <source>
        <dbReference type="Proteomes" id="UP000501128"/>
    </source>
</evidence>
<name>A0A7L5DPZ7_9BACT</name>
<protein>
    <submittedName>
        <fullName evidence="1">Uncharacterized protein</fullName>
    </submittedName>
</protein>
<gene>
    <name evidence="1" type="ORF">HH216_15410</name>
</gene>
<keyword evidence="2" id="KW-1185">Reference proteome</keyword>
<dbReference type="RefSeq" id="WP_169551616.1">
    <property type="nucleotide sequence ID" value="NZ_CP051677.1"/>
</dbReference>
<dbReference type="EMBL" id="CP051677">
    <property type="protein sequence ID" value="QJD79652.1"/>
    <property type="molecule type" value="Genomic_DNA"/>
</dbReference>
<proteinExistence type="predicted"/>
<dbReference type="AlphaFoldDB" id="A0A7L5DPZ7"/>